<reference evidence="3" key="4">
    <citation type="submission" date="2025-05" db="UniProtKB">
        <authorList>
            <consortium name="EnsemblFungi"/>
        </authorList>
    </citation>
    <scope>IDENTIFICATION</scope>
    <source>
        <strain evidence="3">isolate 1-1 / race 1 (BBBD)</strain>
    </source>
</reference>
<dbReference type="AlphaFoldDB" id="A0A180GLY1"/>
<feature type="region of interest" description="Disordered" evidence="1">
    <location>
        <begin position="1"/>
        <end position="23"/>
    </location>
</feature>
<dbReference type="OrthoDB" id="2500854at2759"/>
<feature type="compositionally biased region" description="Polar residues" evidence="1">
    <location>
        <begin position="9"/>
        <end position="19"/>
    </location>
</feature>
<dbReference type="PANTHER" id="PTHR33069">
    <property type="entry name" value="CHROMOSOME 7, WHOLE GENOME SHOTGUN SEQUENCE-RELATED"/>
    <property type="match status" value="1"/>
</dbReference>
<evidence type="ECO:0000313" key="3">
    <source>
        <dbReference type="EnsemblFungi" id="PTTG_27239-t43_1-p1"/>
    </source>
</evidence>
<sequence length="389" mass="44147">MSDLEASFSGISTTDSESPSDIEPVHSRLAEIAHEFRMAPGALYRLSRNNKKMIDELGGRNVLIDQLESTLLPSLKDHVSSLLLLLDLQDFGTQLDTHAKLGRCKEFRCRRLCIQVERSIQSHLCLVFHSAAELTRLWELSRHDPENLIKHQKLMSEKMEQICTKADLCYQSLDQSIQWSTKSDLVILQEDWLDTEAGLVNITLKHLTKLANPLINDFEYHEWDSINVSREKTTTPNREHNAQVARLTIPIVKLARIFLKQMANTTAAKRQLFTLDPDIDSKSLCLLSQGPSNLAMNLRAIALFLAKCQERNMVADMEAEAGGGRQSNPVLDCAEHLESTLLLLSSYLIPFPTTVDDFMSGFSDLRSLYHRATDRMLDTLFRSEHLDLE</sequence>
<gene>
    <name evidence="2" type="ORF">PTTG_27239</name>
</gene>
<evidence type="ECO:0000313" key="4">
    <source>
        <dbReference type="Proteomes" id="UP000005240"/>
    </source>
</evidence>
<evidence type="ECO:0000256" key="1">
    <source>
        <dbReference type="SAM" id="MobiDB-lite"/>
    </source>
</evidence>
<protein>
    <submittedName>
        <fullName evidence="2 3">Uncharacterized protein</fullName>
    </submittedName>
</protein>
<organism evidence="2">
    <name type="scientific">Puccinia triticina (isolate 1-1 / race 1 (BBBD))</name>
    <name type="common">Brown leaf rust fungus</name>
    <dbReference type="NCBI Taxonomy" id="630390"/>
    <lineage>
        <taxon>Eukaryota</taxon>
        <taxon>Fungi</taxon>
        <taxon>Dikarya</taxon>
        <taxon>Basidiomycota</taxon>
        <taxon>Pucciniomycotina</taxon>
        <taxon>Pucciniomycetes</taxon>
        <taxon>Pucciniales</taxon>
        <taxon>Pucciniaceae</taxon>
        <taxon>Puccinia</taxon>
    </lineage>
</organism>
<reference evidence="3 4" key="3">
    <citation type="journal article" date="2017" name="G3 (Bethesda)">
        <title>Comparative analysis highlights variable genome content of wheat rusts and divergence of the mating loci.</title>
        <authorList>
            <person name="Cuomo C.A."/>
            <person name="Bakkeren G."/>
            <person name="Khalil H.B."/>
            <person name="Panwar V."/>
            <person name="Joly D."/>
            <person name="Linning R."/>
            <person name="Sakthikumar S."/>
            <person name="Song X."/>
            <person name="Adiconis X."/>
            <person name="Fan L."/>
            <person name="Goldberg J.M."/>
            <person name="Levin J.Z."/>
            <person name="Young S."/>
            <person name="Zeng Q."/>
            <person name="Anikster Y."/>
            <person name="Bruce M."/>
            <person name="Wang M."/>
            <person name="Yin C."/>
            <person name="McCallum B."/>
            <person name="Szabo L.J."/>
            <person name="Hulbert S."/>
            <person name="Chen X."/>
            <person name="Fellers J.P."/>
        </authorList>
    </citation>
    <scope>NUCLEOTIDE SEQUENCE</scope>
    <source>
        <strain evidence="3">isolate 1-1 / race 1 (BBBD)</strain>
        <strain evidence="4">Isolate 1-1 / race 1 (BBBD)</strain>
    </source>
</reference>
<evidence type="ECO:0000313" key="2">
    <source>
        <dbReference type="EMBL" id="OAV93655.1"/>
    </source>
</evidence>
<dbReference type="VEuPathDB" id="FungiDB:PTTG_27239"/>
<dbReference type="EMBL" id="ADAS02000048">
    <property type="protein sequence ID" value="OAV93655.1"/>
    <property type="molecule type" value="Genomic_DNA"/>
</dbReference>
<dbReference type="EnsemblFungi" id="PTTG_27239-t43_1">
    <property type="protein sequence ID" value="PTTG_27239-t43_1-p1"/>
    <property type="gene ID" value="PTTG_27239"/>
</dbReference>
<name>A0A180GLY1_PUCT1</name>
<proteinExistence type="predicted"/>
<reference evidence="2" key="1">
    <citation type="submission" date="2009-11" db="EMBL/GenBank/DDBJ databases">
        <authorList>
            <consortium name="The Broad Institute Genome Sequencing Platform"/>
            <person name="Ward D."/>
            <person name="Feldgarden M."/>
            <person name="Earl A."/>
            <person name="Young S.K."/>
            <person name="Zeng Q."/>
            <person name="Koehrsen M."/>
            <person name="Alvarado L."/>
            <person name="Berlin A."/>
            <person name="Bochicchio J."/>
            <person name="Borenstein D."/>
            <person name="Chapman S.B."/>
            <person name="Chen Z."/>
            <person name="Engels R."/>
            <person name="Freedman E."/>
            <person name="Gellesch M."/>
            <person name="Goldberg J."/>
            <person name="Griggs A."/>
            <person name="Gujja S."/>
            <person name="Heilman E."/>
            <person name="Heiman D."/>
            <person name="Hepburn T."/>
            <person name="Howarth C."/>
            <person name="Jen D."/>
            <person name="Larson L."/>
            <person name="Lewis B."/>
            <person name="Mehta T."/>
            <person name="Park D."/>
            <person name="Pearson M."/>
            <person name="Roberts A."/>
            <person name="Saif S."/>
            <person name="Shea T."/>
            <person name="Shenoy N."/>
            <person name="Sisk P."/>
            <person name="Stolte C."/>
            <person name="Sykes S."/>
            <person name="Thomson T."/>
            <person name="Walk T."/>
            <person name="White J."/>
            <person name="Yandava C."/>
            <person name="Izard J."/>
            <person name="Baranova O.V."/>
            <person name="Blanton J.M."/>
            <person name="Tanner A.C."/>
            <person name="Dewhirst F.E."/>
            <person name="Haas B."/>
            <person name="Nusbaum C."/>
            <person name="Birren B."/>
        </authorList>
    </citation>
    <scope>NUCLEOTIDE SEQUENCE [LARGE SCALE GENOMIC DNA]</scope>
    <source>
        <strain evidence="2">1-1 BBBD Race 1</strain>
    </source>
</reference>
<keyword evidence="4" id="KW-1185">Reference proteome</keyword>
<accession>A0A180GLY1</accession>
<dbReference type="Proteomes" id="UP000005240">
    <property type="component" value="Unassembled WGS sequence"/>
</dbReference>
<dbReference type="PANTHER" id="PTHR33069:SF3">
    <property type="entry name" value="DYNEIN HEAVY CHAIN TAIL DOMAIN-CONTAINING PROTEIN"/>
    <property type="match status" value="1"/>
</dbReference>
<reference evidence="2" key="2">
    <citation type="submission" date="2016-05" db="EMBL/GenBank/DDBJ databases">
        <title>Comparative analysis highlights variable genome content of wheat rusts and divergence of the mating loci.</title>
        <authorList>
            <person name="Cuomo C.A."/>
            <person name="Bakkeren G."/>
            <person name="Szabo L."/>
            <person name="Khalil H."/>
            <person name="Joly D."/>
            <person name="Goldberg J."/>
            <person name="Young S."/>
            <person name="Zeng Q."/>
            <person name="Fellers J."/>
        </authorList>
    </citation>
    <scope>NUCLEOTIDE SEQUENCE [LARGE SCALE GENOMIC DNA]</scope>
    <source>
        <strain evidence="2">1-1 BBBD Race 1</strain>
    </source>
</reference>